<dbReference type="Proteomes" id="UP000305267">
    <property type="component" value="Unassembled WGS sequence"/>
</dbReference>
<dbReference type="RefSeq" id="WP_139036231.1">
    <property type="nucleotide sequence ID" value="NZ_VDDA01000005.1"/>
</dbReference>
<dbReference type="Pfam" id="PF13545">
    <property type="entry name" value="HTH_Crp_2"/>
    <property type="match status" value="1"/>
</dbReference>
<dbReference type="AlphaFoldDB" id="A0A5C4LFE2"/>
<dbReference type="GO" id="GO:0003677">
    <property type="term" value="F:DNA binding"/>
    <property type="evidence" value="ECO:0007669"/>
    <property type="project" value="UniProtKB-KW"/>
</dbReference>
<evidence type="ECO:0000259" key="4">
    <source>
        <dbReference type="PROSITE" id="PS50042"/>
    </source>
</evidence>
<dbReference type="SUPFAM" id="SSF46785">
    <property type="entry name" value="Winged helix' DNA-binding domain"/>
    <property type="match status" value="1"/>
</dbReference>
<dbReference type="InterPro" id="IPR036390">
    <property type="entry name" value="WH_DNA-bd_sf"/>
</dbReference>
<comment type="caution">
    <text evidence="5">The sequence shown here is derived from an EMBL/GenBank/DDBJ whole genome shotgun (WGS) entry which is preliminary data.</text>
</comment>
<reference evidence="5 6" key="1">
    <citation type="submission" date="2019-06" db="EMBL/GenBank/DDBJ databases">
        <title>Genome of Methylobacterium sp. 17Sr1-39.</title>
        <authorList>
            <person name="Seo T."/>
        </authorList>
    </citation>
    <scope>NUCLEOTIDE SEQUENCE [LARGE SCALE GENOMIC DNA]</scope>
    <source>
        <strain evidence="5 6">17Sr1-39</strain>
    </source>
</reference>
<keyword evidence="3" id="KW-0804">Transcription</keyword>
<dbReference type="PROSITE" id="PS50042">
    <property type="entry name" value="CNMP_BINDING_3"/>
    <property type="match status" value="1"/>
</dbReference>
<keyword evidence="1" id="KW-0805">Transcription regulation</keyword>
<dbReference type="InterPro" id="IPR050397">
    <property type="entry name" value="Env_Response_Regulators"/>
</dbReference>
<proteinExistence type="predicted"/>
<evidence type="ECO:0000256" key="3">
    <source>
        <dbReference type="ARBA" id="ARBA00023163"/>
    </source>
</evidence>
<dbReference type="InterPro" id="IPR018490">
    <property type="entry name" value="cNMP-bd_dom_sf"/>
</dbReference>
<organism evidence="5 6">
    <name type="scientific">Methylobacterium terricola</name>
    <dbReference type="NCBI Taxonomy" id="2583531"/>
    <lineage>
        <taxon>Bacteria</taxon>
        <taxon>Pseudomonadati</taxon>
        <taxon>Pseudomonadota</taxon>
        <taxon>Alphaproteobacteria</taxon>
        <taxon>Hyphomicrobiales</taxon>
        <taxon>Methylobacteriaceae</taxon>
        <taxon>Methylobacterium</taxon>
    </lineage>
</organism>
<protein>
    <submittedName>
        <fullName evidence="5">Crp/Fnr family transcriptional regulator</fullName>
    </submittedName>
</protein>
<accession>A0A5C4LFE2</accession>
<keyword evidence="6" id="KW-1185">Reference proteome</keyword>
<dbReference type="InterPro" id="IPR036388">
    <property type="entry name" value="WH-like_DNA-bd_sf"/>
</dbReference>
<dbReference type="GO" id="GO:0005829">
    <property type="term" value="C:cytosol"/>
    <property type="evidence" value="ECO:0007669"/>
    <property type="project" value="TreeGrafter"/>
</dbReference>
<gene>
    <name evidence="5" type="ORF">FF100_13540</name>
</gene>
<dbReference type="PANTHER" id="PTHR24567:SF74">
    <property type="entry name" value="HTH-TYPE TRANSCRIPTIONAL REGULATOR ARCR"/>
    <property type="match status" value="1"/>
</dbReference>
<keyword evidence="2" id="KW-0238">DNA-binding</keyword>
<name>A0A5C4LFE2_9HYPH</name>
<feature type="domain" description="Cyclic nucleotide-binding" evidence="4">
    <location>
        <begin position="13"/>
        <end position="98"/>
    </location>
</feature>
<dbReference type="InterPro" id="IPR000595">
    <property type="entry name" value="cNMP-bd_dom"/>
</dbReference>
<sequence>MAHLQQATIRNRLLRALSPGDFALLQPHLQRMTTQIREELIAANMPVKELYFPEVGIVSVTTATVSGEIEVGLIGREGLVGAAPVLLRTDQTPQRSFVQIAGEMLSIGATELREAVRESPSLHDVLLRYIHTQMVQGSLTIYAHAALNLEGRLSRWLLMCHDRVDGDELLLTHEFLSMMLGVQRAGISLALQNLEGAGRIKSRRKRIQIIDRCKLEQLADGSYGVAEAEYARLIGEA</sequence>
<dbReference type="InterPro" id="IPR012318">
    <property type="entry name" value="HTH_CRP"/>
</dbReference>
<dbReference type="SUPFAM" id="SSF51206">
    <property type="entry name" value="cAMP-binding domain-like"/>
    <property type="match status" value="1"/>
</dbReference>
<dbReference type="GO" id="GO:0003700">
    <property type="term" value="F:DNA-binding transcription factor activity"/>
    <property type="evidence" value="ECO:0007669"/>
    <property type="project" value="TreeGrafter"/>
</dbReference>
<dbReference type="Gene3D" id="2.60.120.10">
    <property type="entry name" value="Jelly Rolls"/>
    <property type="match status" value="1"/>
</dbReference>
<dbReference type="PANTHER" id="PTHR24567">
    <property type="entry name" value="CRP FAMILY TRANSCRIPTIONAL REGULATORY PROTEIN"/>
    <property type="match status" value="1"/>
</dbReference>
<evidence type="ECO:0000313" key="6">
    <source>
        <dbReference type="Proteomes" id="UP000305267"/>
    </source>
</evidence>
<evidence type="ECO:0000256" key="1">
    <source>
        <dbReference type="ARBA" id="ARBA00023015"/>
    </source>
</evidence>
<dbReference type="EMBL" id="VDDA01000005">
    <property type="protein sequence ID" value="TNC12691.1"/>
    <property type="molecule type" value="Genomic_DNA"/>
</dbReference>
<evidence type="ECO:0000313" key="5">
    <source>
        <dbReference type="EMBL" id="TNC12691.1"/>
    </source>
</evidence>
<evidence type="ECO:0000256" key="2">
    <source>
        <dbReference type="ARBA" id="ARBA00023125"/>
    </source>
</evidence>
<dbReference type="Gene3D" id="1.10.10.10">
    <property type="entry name" value="Winged helix-like DNA-binding domain superfamily/Winged helix DNA-binding domain"/>
    <property type="match status" value="1"/>
</dbReference>
<dbReference type="OrthoDB" id="7506088at2"/>
<dbReference type="InterPro" id="IPR014710">
    <property type="entry name" value="RmlC-like_jellyroll"/>
</dbReference>